<evidence type="ECO:0008006" key="3">
    <source>
        <dbReference type="Google" id="ProtNLM"/>
    </source>
</evidence>
<accession>A0ABP8XNH8</accession>
<dbReference type="Gene3D" id="3.30.530.20">
    <property type="match status" value="2"/>
</dbReference>
<comment type="caution">
    <text evidence="1">The sequence shown here is derived from an EMBL/GenBank/DDBJ whole genome shotgun (WGS) entry which is preliminary data.</text>
</comment>
<protein>
    <recommendedName>
        <fullName evidence="3">SRPBCC domain-containing protein</fullName>
    </recommendedName>
</protein>
<dbReference type="EMBL" id="BAABIC010000033">
    <property type="protein sequence ID" value="GAA4711930.1"/>
    <property type="molecule type" value="Genomic_DNA"/>
</dbReference>
<proteinExistence type="predicted"/>
<dbReference type="SUPFAM" id="SSF55961">
    <property type="entry name" value="Bet v1-like"/>
    <property type="match status" value="1"/>
</dbReference>
<dbReference type="Proteomes" id="UP001500325">
    <property type="component" value="Unassembled WGS sequence"/>
</dbReference>
<organism evidence="1 2">
    <name type="scientific">Pseudonocardia yuanmonensis</name>
    <dbReference type="NCBI Taxonomy" id="1095914"/>
    <lineage>
        <taxon>Bacteria</taxon>
        <taxon>Bacillati</taxon>
        <taxon>Actinomycetota</taxon>
        <taxon>Actinomycetes</taxon>
        <taxon>Pseudonocardiales</taxon>
        <taxon>Pseudonocardiaceae</taxon>
        <taxon>Pseudonocardia</taxon>
    </lineage>
</organism>
<evidence type="ECO:0000313" key="2">
    <source>
        <dbReference type="Proteomes" id="UP001500325"/>
    </source>
</evidence>
<reference evidence="2" key="1">
    <citation type="journal article" date="2019" name="Int. J. Syst. Evol. Microbiol.">
        <title>The Global Catalogue of Microorganisms (GCM) 10K type strain sequencing project: providing services to taxonomists for standard genome sequencing and annotation.</title>
        <authorList>
            <consortium name="The Broad Institute Genomics Platform"/>
            <consortium name="The Broad Institute Genome Sequencing Center for Infectious Disease"/>
            <person name="Wu L."/>
            <person name="Ma J."/>
        </authorList>
    </citation>
    <scope>NUCLEOTIDE SEQUENCE [LARGE SCALE GENOMIC DNA]</scope>
    <source>
        <strain evidence="2">JCM 18055</strain>
    </source>
</reference>
<dbReference type="InterPro" id="IPR023393">
    <property type="entry name" value="START-like_dom_sf"/>
</dbReference>
<keyword evidence="2" id="KW-1185">Reference proteome</keyword>
<evidence type="ECO:0000313" key="1">
    <source>
        <dbReference type="EMBL" id="GAA4711930.1"/>
    </source>
</evidence>
<gene>
    <name evidence="1" type="ORF">GCM10023215_63090</name>
</gene>
<sequence length="219" mass="24207">MSRPFEIRREVVLPASPEEVWRAIATPEGQAGWFMTSPDPAEVGAEIDEDAPNRLEQRFGTQAIEYVLEAASGATTVLRFVHSGMAEDDWGDEFETMTGFGWDLYLFTLGEYLRHFPGRPAVYVEAEAPAAPEAWKRILAALGDPAEGDAVEVLGASGVVDKRTDHYLGVRTADALIRFHERSLIGMPVAVGHHDYRSGIDVQAETEAWTRWFADTVQG</sequence>
<dbReference type="CDD" id="cd07814">
    <property type="entry name" value="SRPBCC_CalC_Aha1-like"/>
    <property type="match status" value="1"/>
</dbReference>
<dbReference type="RefSeq" id="WP_345384457.1">
    <property type="nucleotide sequence ID" value="NZ_BAABIC010000033.1"/>
</dbReference>
<name>A0ABP8XNH8_9PSEU</name>